<proteinExistence type="predicted"/>
<dbReference type="AlphaFoldDB" id="A0A8C5B4H4"/>
<evidence type="ECO:0000256" key="4">
    <source>
        <dbReference type="ARBA" id="ARBA00023242"/>
    </source>
</evidence>
<dbReference type="InterPro" id="IPR046360">
    <property type="entry name" value="T-box_DNA-bd"/>
</dbReference>
<dbReference type="PANTHER" id="PTHR11267">
    <property type="entry name" value="T-BOX PROTEIN-RELATED"/>
    <property type="match status" value="1"/>
</dbReference>
<sequence length="323" mass="36357">MSSIVAYPANENIILFNCNNHQHYPVTLCTTTIHLNITLTTPIPWRSPPTTAALENLPAMISCHGVSVTLDNNVMWNKFFRCQTEMILTKDGSRMFPYCRFRISGLDASQKYSLLVDIQPLDSSRYEWTGHQWQVAGKASRHLKSQAFSHPDSPSTGQHWMEQPVSFYKLKLTNVIPGPGNLVLHPQHRYIPRLLVVPFSANGKKDLKLNGPRVATFTFPQTEFFAVTAYQNTRFTQLKVNYNPFAKGLKDERSSFLALKPKSVASKDLNNEPDPSNNQTPLVKKSLKCLLANHKPRSSPVADHQHSDTLIPAATSSTEELSR</sequence>
<dbReference type="Ensembl" id="ENSGMOT00000050762.1">
    <property type="protein sequence ID" value="ENSGMOP00000041795.1"/>
    <property type="gene ID" value="ENSGMOG00000023984.1"/>
</dbReference>
<feature type="domain" description="T-box" evidence="7">
    <location>
        <begin position="70"/>
        <end position="251"/>
    </location>
</feature>
<dbReference type="OMA" id="CHSSWGG"/>
<dbReference type="Gene3D" id="2.60.40.820">
    <property type="entry name" value="Transcription factor, T-box"/>
    <property type="match status" value="1"/>
</dbReference>
<accession>A0A8C5B4H4</accession>
<evidence type="ECO:0000256" key="3">
    <source>
        <dbReference type="ARBA" id="ARBA00023163"/>
    </source>
</evidence>
<dbReference type="GO" id="GO:0045893">
    <property type="term" value="P:positive regulation of DNA-templated transcription"/>
    <property type="evidence" value="ECO:0007669"/>
    <property type="project" value="InterPro"/>
</dbReference>
<dbReference type="PANTHER" id="PTHR11267:SF32">
    <property type="entry name" value="MAX GENE-ASSOCIATED PROTEIN"/>
    <property type="match status" value="1"/>
</dbReference>
<dbReference type="Proteomes" id="UP000694546">
    <property type="component" value="Chromosome 5"/>
</dbReference>
<dbReference type="SUPFAM" id="SSF49417">
    <property type="entry name" value="p53-like transcription factors"/>
    <property type="match status" value="1"/>
</dbReference>
<evidence type="ECO:0000256" key="6">
    <source>
        <dbReference type="SAM" id="MobiDB-lite"/>
    </source>
</evidence>
<dbReference type="InterPro" id="IPR036960">
    <property type="entry name" value="T-box_sf"/>
</dbReference>
<reference evidence="8" key="1">
    <citation type="submission" date="2025-08" db="UniProtKB">
        <authorList>
            <consortium name="Ensembl"/>
        </authorList>
    </citation>
    <scope>IDENTIFICATION</scope>
</reference>
<evidence type="ECO:0000313" key="9">
    <source>
        <dbReference type="Proteomes" id="UP000694546"/>
    </source>
</evidence>
<keyword evidence="1" id="KW-0805">Transcription regulation</keyword>
<feature type="region of interest" description="Disordered" evidence="6">
    <location>
        <begin position="266"/>
        <end position="323"/>
    </location>
</feature>
<evidence type="ECO:0000259" key="7">
    <source>
        <dbReference type="PROSITE" id="PS50252"/>
    </source>
</evidence>
<keyword evidence="2 5" id="KW-0238">DNA-binding</keyword>
<name>A0A8C5B4H4_GADMO</name>
<evidence type="ECO:0000256" key="2">
    <source>
        <dbReference type="ARBA" id="ARBA00023125"/>
    </source>
</evidence>
<comment type="subcellular location">
    <subcellularLocation>
        <location evidence="5">Nucleus</location>
    </subcellularLocation>
</comment>
<dbReference type="InterPro" id="IPR008967">
    <property type="entry name" value="p53-like_TF_DNA-bd_sf"/>
</dbReference>
<comment type="caution">
    <text evidence="5">Lacks conserved residue(s) required for the propagation of feature annotation.</text>
</comment>
<organism evidence="8 9">
    <name type="scientific">Gadus morhua</name>
    <name type="common">Atlantic cod</name>
    <dbReference type="NCBI Taxonomy" id="8049"/>
    <lineage>
        <taxon>Eukaryota</taxon>
        <taxon>Metazoa</taxon>
        <taxon>Chordata</taxon>
        <taxon>Craniata</taxon>
        <taxon>Vertebrata</taxon>
        <taxon>Euteleostomi</taxon>
        <taxon>Actinopterygii</taxon>
        <taxon>Neopterygii</taxon>
        <taxon>Teleostei</taxon>
        <taxon>Neoteleostei</taxon>
        <taxon>Acanthomorphata</taxon>
        <taxon>Zeiogadaria</taxon>
        <taxon>Gadariae</taxon>
        <taxon>Gadiformes</taxon>
        <taxon>Gadoidei</taxon>
        <taxon>Gadidae</taxon>
        <taxon>Gadus</taxon>
    </lineage>
</organism>
<keyword evidence="9" id="KW-1185">Reference proteome</keyword>
<protein>
    <recommendedName>
        <fullName evidence="7">T-box domain-containing protein</fullName>
    </recommendedName>
</protein>
<reference evidence="8" key="2">
    <citation type="submission" date="2025-09" db="UniProtKB">
        <authorList>
            <consortium name="Ensembl"/>
        </authorList>
    </citation>
    <scope>IDENTIFICATION</scope>
</reference>
<feature type="compositionally biased region" description="Polar residues" evidence="6">
    <location>
        <begin position="314"/>
        <end position="323"/>
    </location>
</feature>
<dbReference type="SMART" id="SM00425">
    <property type="entry name" value="TBOX"/>
    <property type="match status" value="1"/>
</dbReference>
<dbReference type="GeneTree" id="ENSGT00940000156269"/>
<dbReference type="GO" id="GO:0000981">
    <property type="term" value="F:DNA-binding transcription factor activity, RNA polymerase II-specific"/>
    <property type="evidence" value="ECO:0007669"/>
    <property type="project" value="TreeGrafter"/>
</dbReference>
<evidence type="ECO:0000313" key="8">
    <source>
        <dbReference type="Ensembl" id="ENSGMOP00000041795.1"/>
    </source>
</evidence>
<dbReference type="GO" id="GO:0001708">
    <property type="term" value="P:cell fate specification"/>
    <property type="evidence" value="ECO:0007669"/>
    <property type="project" value="TreeGrafter"/>
</dbReference>
<dbReference type="Pfam" id="PF00907">
    <property type="entry name" value="T-box"/>
    <property type="match status" value="1"/>
</dbReference>
<dbReference type="PRINTS" id="PR00937">
    <property type="entry name" value="TBOX"/>
</dbReference>
<dbReference type="PROSITE" id="PS50252">
    <property type="entry name" value="TBOX_3"/>
    <property type="match status" value="1"/>
</dbReference>
<evidence type="ECO:0000256" key="1">
    <source>
        <dbReference type="ARBA" id="ARBA00023015"/>
    </source>
</evidence>
<dbReference type="InterPro" id="IPR001699">
    <property type="entry name" value="TF_T-box"/>
</dbReference>
<dbReference type="GO" id="GO:0000785">
    <property type="term" value="C:chromatin"/>
    <property type="evidence" value="ECO:0007669"/>
    <property type="project" value="TreeGrafter"/>
</dbReference>
<keyword evidence="4 5" id="KW-0539">Nucleus</keyword>
<keyword evidence="3" id="KW-0804">Transcription</keyword>
<dbReference type="GO" id="GO:0005634">
    <property type="term" value="C:nucleus"/>
    <property type="evidence" value="ECO:0007669"/>
    <property type="project" value="UniProtKB-SubCell"/>
</dbReference>
<evidence type="ECO:0000256" key="5">
    <source>
        <dbReference type="PROSITE-ProRule" id="PRU00201"/>
    </source>
</evidence>
<dbReference type="GO" id="GO:0000978">
    <property type="term" value="F:RNA polymerase II cis-regulatory region sequence-specific DNA binding"/>
    <property type="evidence" value="ECO:0007669"/>
    <property type="project" value="InterPro"/>
</dbReference>